<dbReference type="PANTHER" id="PTHR10517:SF14">
    <property type="entry name" value="FOLATE RECEPTOR 1-RELATED"/>
    <property type="match status" value="1"/>
</dbReference>
<dbReference type="Proteomes" id="UP000275408">
    <property type="component" value="Unassembled WGS sequence"/>
</dbReference>
<proteinExistence type="inferred from homology"/>
<dbReference type="GO" id="GO:0038023">
    <property type="term" value="F:signaling receptor activity"/>
    <property type="evidence" value="ECO:0007669"/>
    <property type="project" value="TreeGrafter"/>
</dbReference>
<sequence length="259" mass="30084">MADDFYALLVLSCLIVSTMAVTDKEIDEFLDICIDSKYHKEKPGPESDFFNTTFHCTPWKNHACCTSNTTDSIRKDGTLSLYNMHWDQCGRKMSPQCRRYFEVDTCMYECSPNMKPWIVVDPNSKKTRKERFQEVPICSEDCDAWFDACKDDLTCSDNWGDFKTWNWTSGMCKFECKTFKEYFDNAKKFCEKLFDYSWKYTKGELGIDCMTLWPNGTTNFNERVARKHAEDMLSTKSSGSKVAVQSLTVILLAGLCYYL</sequence>
<evidence type="ECO:0000313" key="7">
    <source>
        <dbReference type="Proteomes" id="UP000275408"/>
    </source>
</evidence>
<gene>
    <name evidence="6" type="ORF">pdam_00005053</name>
</gene>
<dbReference type="InterPro" id="IPR004269">
    <property type="entry name" value="Folate_rcpt"/>
</dbReference>
<dbReference type="AlphaFoldDB" id="A0A3M6T6G4"/>
<name>A0A3M6T6G4_POCDA</name>
<dbReference type="EMBL" id="RCHS01004212">
    <property type="protein sequence ID" value="RMX37017.1"/>
    <property type="molecule type" value="Genomic_DNA"/>
</dbReference>
<dbReference type="GO" id="GO:0009897">
    <property type="term" value="C:external side of plasma membrane"/>
    <property type="evidence" value="ECO:0007669"/>
    <property type="project" value="TreeGrafter"/>
</dbReference>
<evidence type="ECO:0000313" key="6">
    <source>
        <dbReference type="EMBL" id="RMX37017.1"/>
    </source>
</evidence>
<keyword evidence="3" id="KW-1015">Disulfide bond</keyword>
<dbReference type="Pfam" id="PF03024">
    <property type="entry name" value="Folate_rec"/>
    <property type="match status" value="1"/>
</dbReference>
<evidence type="ECO:0000256" key="3">
    <source>
        <dbReference type="ARBA" id="ARBA00023157"/>
    </source>
</evidence>
<accession>A0A3M6T6G4</accession>
<organism evidence="6 7">
    <name type="scientific">Pocillopora damicornis</name>
    <name type="common">Cauliflower coral</name>
    <name type="synonym">Millepora damicornis</name>
    <dbReference type="NCBI Taxonomy" id="46731"/>
    <lineage>
        <taxon>Eukaryota</taxon>
        <taxon>Metazoa</taxon>
        <taxon>Cnidaria</taxon>
        <taxon>Anthozoa</taxon>
        <taxon>Hexacorallia</taxon>
        <taxon>Scleractinia</taxon>
        <taxon>Astrocoeniina</taxon>
        <taxon>Pocilloporidae</taxon>
        <taxon>Pocillopora</taxon>
    </lineage>
</organism>
<keyword evidence="7" id="KW-1185">Reference proteome</keyword>
<evidence type="ECO:0000259" key="5">
    <source>
        <dbReference type="Pfam" id="PF03024"/>
    </source>
</evidence>
<protein>
    <recommendedName>
        <fullName evidence="5">Folate receptor-like domain-containing protein</fullName>
    </recommendedName>
</protein>
<feature type="chain" id="PRO_5018062333" description="Folate receptor-like domain-containing protein" evidence="4">
    <location>
        <begin position="21"/>
        <end position="259"/>
    </location>
</feature>
<dbReference type="OrthoDB" id="567542at2759"/>
<comment type="caution">
    <text evidence="6">The sequence shown here is derived from an EMBL/GenBank/DDBJ whole genome shotgun (WGS) entry which is preliminary data.</text>
</comment>
<dbReference type="OMA" id="HFIQDGC"/>
<keyword evidence="2 4" id="KW-0732">Signal</keyword>
<comment type="similarity">
    <text evidence="1">Belongs to the folate receptor family.</text>
</comment>
<dbReference type="InterPro" id="IPR018143">
    <property type="entry name" value="Folate_rcpt-like"/>
</dbReference>
<feature type="domain" description="Folate receptor-like" evidence="5">
    <location>
        <begin position="33"/>
        <end position="210"/>
    </location>
</feature>
<dbReference type="PANTHER" id="PTHR10517">
    <property type="entry name" value="FOLATE RECEPTOR"/>
    <property type="match status" value="1"/>
</dbReference>
<evidence type="ECO:0000256" key="1">
    <source>
        <dbReference type="ARBA" id="ARBA00007932"/>
    </source>
</evidence>
<evidence type="ECO:0000256" key="4">
    <source>
        <dbReference type="SAM" id="SignalP"/>
    </source>
</evidence>
<feature type="signal peptide" evidence="4">
    <location>
        <begin position="1"/>
        <end position="20"/>
    </location>
</feature>
<reference evidence="6 7" key="1">
    <citation type="journal article" date="2018" name="Sci. Rep.">
        <title>Comparative analysis of the Pocillopora damicornis genome highlights role of immune system in coral evolution.</title>
        <authorList>
            <person name="Cunning R."/>
            <person name="Bay R.A."/>
            <person name="Gillette P."/>
            <person name="Baker A.C."/>
            <person name="Traylor-Knowles N."/>
        </authorList>
    </citation>
    <scope>NUCLEOTIDE SEQUENCE [LARGE SCALE GENOMIC DNA]</scope>
    <source>
        <strain evidence="6">RSMAS</strain>
        <tissue evidence="6">Whole animal</tissue>
    </source>
</reference>
<evidence type="ECO:0000256" key="2">
    <source>
        <dbReference type="ARBA" id="ARBA00022729"/>
    </source>
</evidence>